<keyword evidence="11" id="KW-1185">Reference proteome</keyword>
<evidence type="ECO:0000256" key="4">
    <source>
        <dbReference type="ARBA" id="ARBA00022801"/>
    </source>
</evidence>
<dbReference type="RefSeq" id="WP_262992222.1">
    <property type="nucleotide sequence ID" value="NZ_JAOTJC010000004.1"/>
</dbReference>
<evidence type="ECO:0000256" key="8">
    <source>
        <dbReference type="SAM" id="SignalP"/>
    </source>
</evidence>
<sequence length="871" mass="96142">MTYPFTKAARRARHLFLTSLILLFSASGTAVSLVPADTGGKPVADYLPAGTQFNSAIPTPEEVLGAQVGEWHVRHDQLVTYMRALAEASERVTLEETGRTHENRPLLLLTITAPDNQSNIKQIQQQHMQAWQSGESRDDSAPLIFYMGYSIHGNEPSGSNAALVIAYYLAAAESEQVTSLLNNNVVLLDPSFNPDGLSRFAQWANMHKGKQLVSDPNTREHSEGWPSGRTNHYWFDLNRDWLLLTHPESRARISQFHQWRPHVLTDFHEMGTNSTYFFQPGVRSRKNPITPDGNVTLTEAIAEYHAKAFDAQGELYFSEESFDDFYVGKGSTYPDVHGSIGILFEQASSRGHRQDSINGELAFAQTIQNHVTTSLSTFEGALANKPALLDYQSNFVKKTRQAAKNDKTAGYLLAAPADSGRFTAMLDLLKRHQINYNVVSRNVSVNGTDFTANQAIYIPVEQAQYRLIDSLFSTQQNFENNTFYDVSNWNLPLAFNIDYEKVDRGDSRKVKTAANAQLTLAKAPDALPEDAYAYAIEWHFYQAPAMLQALLEEGASVRTAGKAFTARLADGTGKDFAPGTLLLPTGLSQPDNLVALLSDYADTLSLPVHALASGLTSRGADLGSRNMAPVTTPKVLLVGGVGTSQYEVGEIWHYLDTRVGLPASLVELSRLEEVKLAEYTHIIFASGRYAGIDEDILSNISHWVDNGGVLIGQRSALRLFTEQAWLDAEIVADDVIDEAFATDQLQYGDKDDLYAKKLIAGSVYQSRIDTTHPLFFGYDDSLLPVFKTSNMIVKSDNSPFTTVARYTESPLMAGYSAPELVKMIGGTTAVLAQRVGDGLVIGFTDNPHFRGYWYGTSKLMSNAIYQSALID</sequence>
<evidence type="ECO:0000256" key="7">
    <source>
        <dbReference type="PROSITE-ProRule" id="PRU01379"/>
    </source>
</evidence>
<dbReference type="InterPro" id="IPR029062">
    <property type="entry name" value="Class_I_gatase-like"/>
</dbReference>
<name>A0ABT2VJV2_9ALTE</name>
<proteinExistence type="inferred from homology"/>
<evidence type="ECO:0000313" key="11">
    <source>
        <dbReference type="Proteomes" id="UP001209257"/>
    </source>
</evidence>
<reference evidence="11" key="1">
    <citation type="submission" date="2023-07" db="EMBL/GenBank/DDBJ databases">
        <title>Study on multiphase classification of strain Alteromonas salexigens isolated from the Yellow Sea.</title>
        <authorList>
            <person name="Sun L."/>
        </authorList>
    </citation>
    <scope>NUCLEOTIDE SEQUENCE [LARGE SCALE GENOMIC DNA]</scope>
    <source>
        <strain evidence="11">ASW11-19</strain>
    </source>
</reference>
<evidence type="ECO:0000256" key="6">
    <source>
        <dbReference type="ARBA" id="ARBA00023049"/>
    </source>
</evidence>
<dbReference type="Proteomes" id="UP001209257">
    <property type="component" value="Unassembled WGS sequence"/>
</dbReference>
<dbReference type="CDD" id="cd06238">
    <property type="entry name" value="M14-like"/>
    <property type="match status" value="1"/>
</dbReference>
<keyword evidence="3" id="KW-0645">Protease</keyword>
<feature type="chain" id="PRO_5046428777" evidence="8">
    <location>
        <begin position="31"/>
        <end position="871"/>
    </location>
</feature>
<evidence type="ECO:0000313" key="10">
    <source>
        <dbReference type="EMBL" id="MCU7553535.1"/>
    </source>
</evidence>
<feature type="domain" description="Peptidase M14" evidence="9">
    <location>
        <begin position="71"/>
        <end position="371"/>
    </location>
</feature>
<keyword evidence="5" id="KW-0862">Zinc</keyword>
<dbReference type="SMART" id="SM00631">
    <property type="entry name" value="Zn_pept"/>
    <property type="match status" value="1"/>
</dbReference>
<keyword evidence="4" id="KW-0378">Hydrolase</keyword>
<keyword evidence="6" id="KW-0482">Metalloprotease</keyword>
<feature type="active site" description="Proton donor/acceptor" evidence="7">
    <location>
        <position position="345"/>
    </location>
</feature>
<dbReference type="PROSITE" id="PS52035">
    <property type="entry name" value="PEPTIDASE_M14"/>
    <property type="match status" value="1"/>
</dbReference>
<dbReference type="PANTHER" id="PTHR11705">
    <property type="entry name" value="PROTEASE FAMILY M14 CARBOXYPEPTIDASE A,B"/>
    <property type="match status" value="1"/>
</dbReference>
<dbReference type="EMBL" id="JAOTJC010000004">
    <property type="protein sequence ID" value="MCU7553535.1"/>
    <property type="molecule type" value="Genomic_DNA"/>
</dbReference>
<feature type="signal peptide" evidence="8">
    <location>
        <begin position="1"/>
        <end position="30"/>
    </location>
</feature>
<evidence type="ECO:0000259" key="9">
    <source>
        <dbReference type="PROSITE" id="PS52035"/>
    </source>
</evidence>
<dbReference type="PANTHER" id="PTHR11705:SF143">
    <property type="entry name" value="SLL0236 PROTEIN"/>
    <property type="match status" value="1"/>
</dbReference>
<evidence type="ECO:0000256" key="2">
    <source>
        <dbReference type="ARBA" id="ARBA00005988"/>
    </source>
</evidence>
<keyword evidence="8" id="KW-0732">Signal</keyword>
<dbReference type="Pfam" id="PF00246">
    <property type="entry name" value="Peptidase_M14"/>
    <property type="match status" value="1"/>
</dbReference>
<evidence type="ECO:0000256" key="5">
    <source>
        <dbReference type="ARBA" id="ARBA00022833"/>
    </source>
</evidence>
<accession>A0ABT2VJV2</accession>
<gene>
    <name evidence="10" type="ORF">OCL06_02850</name>
</gene>
<protein>
    <submittedName>
        <fullName evidence="10">M14 family metallopeptidase</fullName>
    </submittedName>
</protein>
<dbReference type="SUPFAM" id="SSF53187">
    <property type="entry name" value="Zn-dependent exopeptidases"/>
    <property type="match status" value="1"/>
</dbReference>
<evidence type="ECO:0000256" key="1">
    <source>
        <dbReference type="ARBA" id="ARBA00001947"/>
    </source>
</evidence>
<comment type="caution">
    <text evidence="10">The sequence shown here is derived from an EMBL/GenBank/DDBJ whole genome shotgun (WGS) entry which is preliminary data.</text>
</comment>
<dbReference type="InterPro" id="IPR000834">
    <property type="entry name" value="Peptidase_M14"/>
</dbReference>
<organism evidence="10 11">
    <name type="scientific">Alteromonas salexigens</name>
    <dbReference type="NCBI Taxonomy" id="2982530"/>
    <lineage>
        <taxon>Bacteria</taxon>
        <taxon>Pseudomonadati</taxon>
        <taxon>Pseudomonadota</taxon>
        <taxon>Gammaproteobacteria</taxon>
        <taxon>Alteromonadales</taxon>
        <taxon>Alteromonadaceae</taxon>
        <taxon>Alteromonas/Salinimonas group</taxon>
        <taxon>Alteromonas</taxon>
    </lineage>
</organism>
<evidence type="ECO:0000256" key="3">
    <source>
        <dbReference type="ARBA" id="ARBA00022670"/>
    </source>
</evidence>
<comment type="similarity">
    <text evidence="2 7">Belongs to the peptidase M14 family.</text>
</comment>
<dbReference type="SUPFAM" id="SSF52317">
    <property type="entry name" value="Class I glutamine amidotransferase-like"/>
    <property type="match status" value="1"/>
</dbReference>
<dbReference type="Gene3D" id="3.40.630.10">
    <property type="entry name" value="Zn peptidases"/>
    <property type="match status" value="1"/>
</dbReference>
<comment type="cofactor">
    <cofactor evidence="1">
        <name>Zn(2+)</name>
        <dbReference type="ChEBI" id="CHEBI:29105"/>
    </cofactor>
</comment>